<organism evidence="3 4">
    <name type="scientific">Streptomyces daliensis</name>
    <dbReference type="NCBI Taxonomy" id="299421"/>
    <lineage>
        <taxon>Bacteria</taxon>
        <taxon>Bacillati</taxon>
        <taxon>Actinomycetota</taxon>
        <taxon>Actinomycetes</taxon>
        <taxon>Kitasatosporales</taxon>
        <taxon>Streptomycetaceae</taxon>
        <taxon>Streptomyces</taxon>
    </lineage>
</organism>
<reference evidence="3" key="1">
    <citation type="submission" date="2021-04" db="EMBL/GenBank/DDBJ databases">
        <title>Sequencing of actinobacteria type strains.</title>
        <authorList>
            <person name="Nguyen G.-S."/>
            <person name="Wentzel A."/>
        </authorList>
    </citation>
    <scope>NUCLEOTIDE SEQUENCE</scope>
    <source>
        <strain evidence="3">DSM 42095</strain>
    </source>
</reference>
<dbReference type="EMBL" id="JAGSMN010000004">
    <property type="protein sequence ID" value="MBR7671515.1"/>
    <property type="molecule type" value="Genomic_DNA"/>
</dbReference>
<dbReference type="Pfam" id="PF13556">
    <property type="entry name" value="HTH_30"/>
    <property type="match status" value="1"/>
</dbReference>
<gene>
    <name evidence="3" type="ORF">KDA82_00370</name>
</gene>
<evidence type="ECO:0000259" key="2">
    <source>
        <dbReference type="Pfam" id="PF25906"/>
    </source>
</evidence>
<dbReference type="Proteomes" id="UP000675554">
    <property type="component" value="Unassembled WGS sequence"/>
</dbReference>
<name>A0A8T4IHU9_9ACTN</name>
<evidence type="ECO:0000259" key="1">
    <source>
        <dbReference type="Pfam" id="PF13556"/>
    </source>
</evidence>
<feature type="domain" description="PucR C-terminal helix-turn-helix" evidence="1">
    <location>
        <begin position="317"/>
        <end position="375"/>
    </location>
</feature>
<dbReference type="InterPro" id="IPR051448">
    <property type="entry name" value="CdaR-like_regulators"/>
</dbReference>
<keyword evidence="4" id="KW-1185">Reference proteome</keyword>
<dbReference type="InterPro" id="IPR058663">
    <property type="entry name" value="PucR-like_N"/>
</dbReference>
<evidence type="ECO:0000313" key="3">
    <source>
        <dbReference type="EMBL" id="MBR7671515.1"/>
    </source>
</evidence>
<feature type="non-terminal residue" evidence="3">
    <location>
        <position position="386"/>
    </location>
</feature>
<evidence type="ECO:0000313" key="4">
    <source>
        <dbReference type="Proteomes" id="UP000675554"/>
    </source>
</evidence>
<protein>
    <submittedName>
        <fullName evidence="3">Helix-turn-helix domain-containing protein</fullName>
    </submittedName>
</protein>
<dbReference type="Gene3D" id="1.10.10.2840">
    <property type="entry name" value="PucR C-terminal helix-turn-helix domain"/>
    <property type="match status" value="1"/>
</dbReference>
<feature type="domain" description="PucR-like N-terminal" evidence="2">
    <location>
        <begin position="1"/>
        <end position="158"/>
    </location>
</feature>
<proteinExistence type="predicted"/>
<dbReference type="PANTHER" id="PTHR33744">
    <property type="entry name" value="CARBOHYDRATE DIACID REGULATOR"/>
    <property type="match status" value="1"/>
</dbReference>
<accession>A0A8T4IHU9</accession>
<dbReference type="Pfam" id="PF25906">
    <property type="entry name" value="PucR-like_N"/>
    <property type="match status" value="1"/>
</dbReference>
<comment type="caution">
    <text evidence="3">The sequence shown here is derived from an EMBL/GenBank/DDBJ whole genome shotgun (WGS) entry which is preliminary data.</text>
</comment>
<dbReference type="PANTHER" id="PTHR33744:SF1">
    <property type="entry name" value="DNA-BINDING TRANSCRIPTIONAL ACTIVATOR ADER"/>
    <property type="match status" value="1"/>
</dbReference>
<sequence length="386" mass="43229">MRSELGDLAEETIREIRRTIPGITARPGERDERLVRRGVVHALSTFVDRVADPQAPARLDPRTAQLYRALGRDRMLEGHDLEALQAAYRLGARIAWRRWVALGRQAGIPAARMYQLAEAVFEYIDELATRTAEGYREAQRSVTTEELEQRRRLLELLLTAQEVPARTIRELSRSARWPLPDSVVAVALLPRPRRDALAAGPAPWGSEALADTHRADPFLLLPARPASPKAEWDRRLRGWRAAIGPAVPVSQAAASARRARKLLDLAQHGLGDGRRVVHCDDHLSTLILLDDDALIRRLADHTLAPLAKLTPKQRDRLAETMLTCLESGGSAPEVARRMCVHPQTVRYRLRQIEELYGEGWRDPGARFDLEIALRVRVLLDKLSGGG</sequence>
<dbReference type="AlphaFoldDB" id="A0A8T4IHU9"/>
<dbReference type="InterPro" id="IPR025736">
    <property type="entry name" value="PucR_C-HTH_dom"/>
</dbReference>
<dbReference type="InterPro" id="IPR042070">
    <property type="entry name" value="PucR_C-HTH_sf"/>
</dbReference>